<sequence length="432" mass="47512">MPLFALPITPPNSRSPCSTPPRSPPRAPAAELSPPRSPPVSETESHPECVVCTNQSHPDCRACRTRSSSPPKEPQPQPAAPAQQPKLEFNLASLQLFAENNPLIAGMIVAPLIFLFLYFFTSITPFHYLSPESFPPESFPPESFPPEQPPHPDDISQSIEAAFLRASGGSGRPPPASLNSQPVVESKWISFTSYLLIQFILTILFAGPLRRLIFYWAFWPLHLRGTREPIFPDEARPIIGGLDPSPRLMTIWFFLHPRPENFVTIGKVAALVMVLFCGIDFFSFGTVGSWMLRTGLQKFLPFGLVTYAALAVLVFTVNEYKLVKAVIIDIIFKVGQVIWTLVGQWGVLLASIFWTFEGVVVLGGLGLGGLVFYTLGVPWDDEFWEPIRTRLLAGTSASLMGVADLLFDLAGVSVRGVVADFRAASCDACKFP</sequence>
<accession>A0AAN7B7K3</accession>
<feature type="transmembrane region" description="Helical" evidence="2">
    <location>
        <begin position="268"/>
        <end position="287"/>
    </location>
</feature>
<feature type="transmembrane region" description="Helical" evidence="2">
    <location>
        <begin position="360"/>
        <end position="379"/>
    </location>
</feature>
<organism evidence="3 4">
    <name type="scientific">Rhypophila decipiens</name>
    <dbReference type="NCBI Taxonomy" id="261697"/>
    <lineage>
        <taxon>Eukaryota</taxon>
        <taxon>Fungi</taxon>
        <taxon>Dikarya</taxon>
        <taxon>Ascomycota</taxon>
        <taxon>Pezizomycotina</taxon>
        <taxon>Sordariomycetes</taxon>
        <taxon>Sordariomycetidae</taxon>
        <taxon>Sordariales</taxon>
        <taxon>Naviculisporaceae</taxon>
        <taxon>Rhypophila</taxon>
    </lineage>
</organism>
<evidence type="ECO:0000256" key="1">
    <source>
        <dbReference type="SAM" id="MobiDB-lite"/>
    </source>
</evidence>
<protein>
    <submittedName>
        <fullName evidence="3">Uncharacterized protein</fullName>
    </submittedName>
</protein>
<evidence type="ECO:0000313" key="3">
    <source>
        <dbReference type="EMBL" id="KAK4213803.1"/>
    </source>
</evidence>
<feature type="transmembrane region" description="Helical" evidence="2">
    <location>
        <begin position="188"/>
        <end position="206"/>
    </location>
</feature>
<dbReference type="AlphaFoldDB" id="A0AAN7B7K3"/>
<feature type="region of interest" description="Disordered" evidence="1">
    <location>
        <begin position="1"/>
        <end position="83"/>
    </location>
</feature>
<evidence type="ECO:0000313" key="4">
    <source>
        <dbReference type="Proteomes" id="UP001301769"/>
    </source>
</evidence>
<reference evidence="3" key="1">
    <citation type="journal article" date="2023" name="Mol. Phylogenet. Evol.">
        <title>Genome-scale phylogeny and comparative genomics of the fungal order Sordariales.</title>
        <authorList>
            <person name="Hensen N."/>
            <person name="Bonometti L."/>
            <person name="Westerberg I."/>
            <person name="Brannstrom I.O."/>
            <person name="Guillou S."/>
            <person name="Cros-Aarteil S."/>
            <person name="Calhoun S."/>
            <person name="Haridas S."/>
            <person name="Kuo A."/>
            <person name="Mondo S."/>
            <person name="Pangilinan J."/>
            <person name="Riley R."/>
            <person name="LaButti K."/>
            <person name="Andreopoulos B."/>
            <person name="Lipzen A."/>
            <person name="Chen C."/>
            <person name="Yan M."/>
            <person name="Daum C."/>
            <person name="Ng V."/>
            <person name="Clum A."/>
            <person name="Steindorff A."/>
            <person name="Ohm R.A."/>
            <person name="Martin F."/>
            <person name="Silar P."/>
            <person name="Natvig D.O."/>
            <person name="Lalanne C."/>
            <person name="Gautier V."/>
            <person name="Ament-Velasquez S.L."/>
            <person name="Kruys A."/>
            <person name="Hutchinson M.I."/>
            <person name="Powell A.J."/>
            <person name="Barry K."/>
            <person name="Miller A.N."/>
            <person name="Grigoriev I.V."/>
            <person name="Debuchy R."/>
            <person name="Gladieux P."/>
            <person name="Hiltunen Thoren M."/>
            <person name="Johannesson H."/>
        </authorList>
    </citation>
    <scope>NUCLEOTIDE SEQUENCE</scope>
    <source>
        <strain evidence="3">PSN293</strain>
    </source>
</reference>
<dbReference type="Proteomes" id="UP001301769">
    <property type="component" value="Unassembled WGS sequence"/>
</dbReference>
<keyword evidence="2" id="KW-1133">Transmembrane helix</keyword>
<gene>
    <name evidence="3" type="ORF">QBC37DRAFT_463110</name>
</gene>
<reference evidence="3" key="2">
    <citation type="submission" date="2023-05" db="EMBL/GenBank/DDBJ databases">
        <authorList>
            <consortium name="Lawrence Berkeley National Laboratory"/>
            <person name="Steindorff A."/>
            <person name="Hensen N."/>
            <person name="Bonometti L."/>
            <person name="Westerberg I."/>
            <person name="Brannstrom I.O."/>
            <person name="Guillou S."/>
            <person name="Cros-Aarteil S."/>
            <person name="Calhoun S."/>
            <person name="Haridas S."/>
            <person name="Kuo A."/>
            <person name="Mondo S."/>
            <person name="Pangilinan J."/>
            <person name="Riley R."/>
            <person name="Labutti K."/>
            <person name="Andreopoulos B."/>
            <person name="Lipzen A."/>
            <person name="Chen C."/>
            <person name="Yanf M."/>
            <person name="Daum C."/>
            <person name="Ng V."/>
            <person name="Clum A."/>
            <person name="Ohm R."/>
            <person name="Martin F."/>
            <person name="Silar P."/>
            <person name="Natvig D."/>
            <person name="Lalanne C."/>
            <person name="Gautier V."/>
            <person name="Ament-Velasquez S.L."/>
            <person name="Kruys A."/>
            <person name="Hutchinson M.I."/>
            <person name="Powell A.J."/>
            <person name="Barry K."/>
            <person name="Miller A.N."/>
            <person name="Grigoriev I.V."/>
            <person name="Debuchy R."/>
            <person name="Gladieux P."/>
            <person name="Thoren M.H."/>
            <person name="Johannesson H."/>
        </authorList>
    </citation>
    <scope>NUCLEOTIDE SEQUENCE</scope>
    <source>
        <strain evidence="3">PSN293</strain>
    </source>
</reference>
<proteinExistence type="predicted"/>
<name>A0AAN7B7K3_9PEZI</name>
<keyword evidence="4" id="KW-1185">Reference proteome</keyword>
<feature type="transmembrane region" description="Helical" evidence="2">
    <location>
        <begin position="391"/>
        <end position="412"/>
    </location>
</feature>
<feature type="transmembrane region" description="Helical" evidence="2">
    <location>
        <begin position="103"/>
        <end position="128"/>
    </location>
</feature>
<comment type="caution">
    <text evidence="3">The sequence shown here is derived from an EMBL/GenBank/DDBJ whole genome shotgun (WGS) entry which is preliminary data.</text>
</comment>
<feature type="compositionally biased region" description="Pro residues" evidence="1">
    <location>
        <begin position="18"/>
        <end position="27"/>
    </location>
</feature>
<evidence type="ECO:0000256" key="2">
    <source>
        <dbReference type="SAM" id="Phobius"/>
    </source>
</evidence>
<keyword evidence="2" id="KW-0812">Transmembrane</keyword>
<keyword evidence="2" id="KW-0472">Membrane</keyword>
<feature type="transmembrane region" description="Helical" evidence="2">
    <location>
        <begin position="330"/>
        <end position="354"/>
    </location>
</feature>
<feature type="transmembrane region" description="Helical" evidence="2">
    <location>
        <begin position="299"/>
        <end position="318"/>
    </location>
</feature>
<dbReference type="EMBL" id="MU858103">
    <property type="protein sequence ID" value="KAK4213803.1"/>
    <property type="molecule type" value="Genomic_DNA"/>
</dbReference>